<dbReference type="AlphaFoldDB" id="A0A7Y6NLD2"/>
<sequence>MALAAALAAAPARAADPGYYVVTVYDDPGVRNLDLRYWSVKPKDGHAVLWPEIGLGLNTGRWYTFVLASWITGRDTPTELSTLSWQNDYLLTQGQWPIDVAVHTLLAVPRDGAGPKTIEIGPALQTDVGRTQLNANVFLERSFGSQSEHPARLKYQWQVRHRWRPWLHVGAQGFGESGRWSDWEPDTPSHRAGPALFGTLPFTDRKLTWQAAWLHGKTYGQRGSMFTAYLRTAF</sequence>
<organism evidence="1 2">
    <name type="scientific">Piscinibacter koreensis</name>
    <dbReference type="NCBI Taxonomy" id="2742824"/>
    <lineage>
        <taxon>Bacteria</taxon>
        <taxon>Pseudomonadati</taxon>
        <taxon>Pseudomonadota</taxon>
        <taxon>Betaproteobacteria</taxon>
        <taxon>Burkholderiales</taxon>
        <taxon>Sphaerotilaceae</taxon>
        <taxon>Piscinibacter</taxon>
    </lineage>
</organism>
<protein>
    <submittedName>
        <fullName evidence="1">Uncharacterized protein</fullName>
    </submittedName>
</protein>
<dbReference type="EMBL" id="JABWMJ010000002">
    <property type="protein sequence ID" value="NUZ05265.1"/>
    <property type="molecule type" value="Genomic_DNA"/>
</dbReference>
<evidence type="ECO:0000313" key="1">
    <source>
        <dbReference type="EMBL" id="NUZ05265.1"/>
    </source>
</evidence>
<name>A0A7Y6NLD2_9BURK</name>
<dbReference type="Proteomes" id="UP000529637">
    <property type="component" value="Unassembled WGS sequence"/>
</dbReference>
<reference evidence="1 2" key="1">
    <citation type="submission" date="2020-06" db="EMBL/GenBank/DDBJ databases">
        <title>Schlegella sp. ID0723 isolated from air conditioner.</title>
        <authorList>
            <person name="Kim D.Y."/>
            <person name="Kim D.-U."/>
        </authorList>
    </citation>
    <scope>NUCLEOTIDE SEQUENCE [LARGE SCALE GENOMIC DNA]</scope>
    <source>
        <strain evidence="1 2">ID0723</strain>
    </source>
</reference>
<keyword evidence="2" id="KW-1185">Reference proteome</keyword>
<accession>A0A7Y6NLD2</accession>
<gene>
    <name evidence="1" type="ORF">HQN59_05760</name>
</gene>
<comment type="caution">
    <text evidence="1">The sequence shown here is derived from an EMBL/GenBank/DDBJ whole genome shotgun (WGS) entry which is preliminary data.</text>
</comment>
<proteinExistence type="predicted"/>
<evidence type="ECO:0000313" key="2">
    <source>
        <dbReference type="Proteomes" id="UP000529637"/>
    </source>
</evidence>